<gene>
    <name evidence="1" type="ORF">CIPAW_01G020200</name>
</gene>
<evidence type="ECO:0000313" key="1">
    <source>
        <dbReference type="EMBL" id="KAG6666282.1"/>
    </source>
</evidence>
<reference evidence="1" key="1">
    <citation type="submission" date="2020-12" db="EMBL/GenBank/DDBJ databases">
        <title>WGS assembly of Carya illinoinensis cv. Pawnee.</title>
        <authorList>
            <person name="Platts A."/>
            <person name="Shu S."/>
            <person name="Wright S."/>
            <person name="Barry K."/>
            <person name="Edger P."/>
            <person name="Pires J.C."/>
            <person name="Schmutz J."/>
        </authorList>
    </citation>
    <scope>NUCLEOTIDE SEQUENCE</scope>
    <source>
        <tissue evidence="1">Leaf</tissue>
    </source>
</reference>
<dbReference type="AlphaFoldDB" id="A0A8T1RJP4"/>
<dbReference type="Proteomes" id="UP000811609">
    <property type="component" value="Chromosome 1"/>
</dbReference>
<dbReference type="EMBL" id="CM031809">
    <property type="protein sequence ID" value="KAG6666282.1"/>
    <property type="molecule type" value="Genomic_DNA"/>
</dbReference>
<protein>
    <submittedName>
        <fullName evidence="1">Uncharacterized protein</fullName>
    </submittedName>
</protein>
<sequence length="59" mass="6751">MAQIKNYYIVDGSSFASQCNSGYLLNIQYLTKRISYSSRGPVLRSKMHEFVGEEKNDDP</sequence>
<name>A0A8T1RJP4_CARIL</name>
<evidence type="ECO:0000313" key="2">
    <source>
        <dbReference type="Proteomes" id="UP000811609"/>
    </source>
</evidence>
<accession>A0A8T1RJP4</accession>
<organism evidence="1 2">
    <name type="scientific">Carya illinoinensis</name>
    <name type="common">Pecan</name>
    <dbReference type="NCBI Taxonomy" id="32201"/>
    <lineage>
        <taxon>Eukaryota</taxon>
        <taxon>Viridiplantae</taxon>
        <taxon>Streptophyta</taxon>
        <taxon>Embryophyta</taxon>
        <taxon>Tracheophyta</taxon>
        <taxon>Spermatophyta</taxon>
        <taxon>Magnoliopsida</taxon>
        <taxon>eudicotyledons</taxon>
        <taxon>Gunneridae</taxon>
        <taxon>Pentapetalae</taxon>
        <taxon>rosids</taxon>
        <taxon>fabids</taxon>
        <taxon>Fagales</taxon>
        <taxon>Juglandaceae</taxon>
        <taxon>Carya</taxon>
    </lineage>
</organism>
<keyword evidence="2" id="KW-1185">Reference proteome</keyword>
<proteinExistence type="predicted"/>
<comment type="caution">
    <text evidence="1">The sequence shown here is derived from an EMBL/GenBank/DDBJ whole genome shotgun (WGS) entry which is preliminary data.</text>
</comment>